<evidence type="ECO:0000256" key="5">
    <source>
        <dbReference type="SAM" id="Phobius"/>
    </source>
</evidence>
<dbReference type="PANTHER" id="PTHR43424">
    <property type="entry name" value="LOCUS PUTATIVE PROTEIN 1-RELATED"/>
    <property type="match status" value="1"/>
</dbReference>
<feature type="transmembrane region" description="Helical" evidence="5">
    <location>
        <begin position="320"/>
        <end position="341"/>
    </location>
</feature>
<keyword evidence="4 5" id="KW-0472">Membrane</keyword>
<dbReference type="EMBL" id="BMOK01000008">
    <property type="protein sequence ID" value="GGL56230.1"/>
    <property type="molecule type" value="Genomic_DNA"/>
</dbReference>
<dbReference type="GO" id="GO:0016020">
    <property type="term" value="C:membrane"/>
    <property type="evidence" value="ECO:0007669"/>
    <property type="project" value="UniProtKB-SubCell"/>
</dbReference>
<sequence>MSVKKNYLYNLVYQIMTMALPLVTVPYISRVLLAKGVGIFAYTSSIAQYFALFGMLGIGIYGNKVIAMTRDDKKVMSENFLSIYFLQLIVSLVSVFSYLMLVFLMIRTDQEIALIQTVTLLGTVIDCTWFFSGLEMFKKIVTRNILIKCLSLVAIFSFVKGPGDLYLYTYIMCLSTFFGQLIMWFYIRNQIVRVKITFRAVKKHVKPVFIYFLPQIAMQVYFVLDKTMIGVLSSKSEVGIYDYADKIQKMAIAIVTSLGTVMLPKMAHTFIMGQTDKAQKYILKSLDFSTLLAVPIMFGLAGIAQEFIPWYMGNGFLKCTVVLIMISPTIFLMAWSGVFGSQYLLPLGKMKEYTVSLYIGAIVNFLLNLVLIKSYGSIGASIGTLVAELSVTLVQMFFVRNDIRWKQMLPKTLLYLCAGVVMYTFVRFIGHSMGVSIVTTFVQIIAGIFSYTAIILTVEYAGHGGIILEEIRKRRPSYRGNS</sequence>
<reference evidence="6" key="2">
    <citation type="submission" date="2020-09" db="EMBL/GenBank/DDBJ databases">
        <authorList>
            <person name="Sun Q."/>
            <person name="Ohkuma M."/>
        </authorList>
    </citation>
    <scope>NUCLEOTIDE SEQUENCE</scope>
    <source>
        <strain evidence="6">JCM 15325</strain>
    </source>
</reference>
<feature type="transmembrane region" description="Helical" evidence="5">
    <location>
        <begin position="288"/>
        <end position="308"/>
    </location>
</feature>
<dbReference type="RefSeq" id="WP_188803012.1">
    <property type="nucleotide sequence ID" value="NZ_BMOK01000008.1"/>
</dbReference>
<dbReference type="InterPro" id="IPR002797">
    <property type="entry name" value="Polysacc_synth"/>
</dbReference>
<dbReference type="AlphaFoldDB" id="A0A917W315"/>
<feature type="transmembrane region" description="Helical" evidence="5">
    <location>
        <begin position="7"/>
        <end position="28"/>
    </location>
</feature>
<evidence type="ECO:0000256" key="3">
    <source>
        <dbReference type="ARBA" id="ARBA00022989"/>
    </source>
</evidence>
<dbReference type="CDD" id="cd13128">
    <property type="entry name" value="MATE_Wzx_like"/>
    <property type="match status" value="1"/>
</dbReference>
<feature type="transmembrane region" description="Helical" evidence="5">
    <location>
        <begin position="40"/>
        <end position="62"/>
    </location>
</feature>
<feature type="transmembrane region" description="Helical" evidence="5">
    <location>
        <begin position="112"/>
        <end position="131"/>
    </location>
</feature>
<gene>
    <name evidence="6" type="primary">cps1C</name>
    <name evidence="6" type="ORF">GCM10007968_20400</name>
</gene>
<name>A0A917W315_9BACL</name>
<keyword evidence="7" id="KW-1185">Reference proteome</keyword>
<keyword evidence="3 5" id="KW-1133">Transmembrane helix</keyword>
<comment type="subcellular location">
    <subcellularLocation>
        <location evidence="1">Membrane</location>
        <topology evidence="1">Multi-pass membrane protein</topology>
    </subcellularLocation>
</comment>
<protein>
    <recommendedName>
        <fullName evidence="8">Flippase</fullName>
    </recommendedName>
</protein>
<feature type="transmembrane region" description="Helical" evidence="5">
    <location>
        <begin position="353"/>
        <end position="372"/>
    </location>
</feature>
<dbReference type="Proteomes" id="UP000654670">
    <property type="component" value="Unassembled WGS sequence"/>
</dbReference>
<dbReference type="Pfam" id="PF01943">
    <property type="entry name" value="Polysacc_synt"/>
    <property type="match status" value="1"/>
</dbReference>
<feature type="transmembrane region" description="Helical" evidence="5">
    <location>
        <begin position="165"/>
        <end position="187"/>
    </location>
</feature>
<feature type="transmembrane region" description="Helical" evidence="5">
    <location>
        <begin position="140"/>
        <end position="159"/>
    </location>
</feature>
<evidence type="ECO:0008006" key="8">
    <source>
        <dbReference type="Google" id="ProtNLM"/>
    </source>
</evidence>
<keyword evidence="2 5" id="KW-0812">Transmembrane</keyword>
<proteinExistence type="predicted"/>
<evidence type="ECO:0000313" key="6">
    <source>
        <dbReference type="EMBL" id="GGL56230.1"/>
    </source>
</evidence>
<comment type="caution">
    <text evidence="6">The sequence shown here is derived from an EMBL/GenBank/DDBJ whole genome shotgun (WGS) entry which is preliminary data.</text>
</comment>
<dbReference type="PANTHER" id="PTHR43424:SF1">
    <property type="entry name" value="LOCUS PUTATIVE PROTEIN 1-RELATED"/>
    <property type="match status" value="1"/>
</dbReference>
<reference evidence="6" key="1">
    <citation type="journal article" date="2014" name="Int. J. Syst. Evol. Microbiol.">
        <title>Complete genome sequence of Corynebacterium casei LMG S-19264T (=DSM 44701T), isolated from a smear-ripened cheese.</title>
        <authorList>
            <consortium name="US DOE Joint Genome Institute (JGI-PGF)"/>
            <person name="Walter F."/>
            <person name="Albersmeier A."/>
            <person name="Kalinowski J."/>
            <person name="Ruckert C."/>
        </authorList>
    </citation>
    <scope>NUCLEOTIDE SEQUENCE</scope>
    <source>
        <strain evidence="6">JCM 15325</strain>
    </source>
</reference>
<evidence type="ECO:0000256" key="2">
    <source>
        <dbReference type="ARBA" id="ARBA00022692"/>
    </source>
</evidence>
<dbReference type="InterPro" id="IPR052556">
    <property type="entry name" value="PolySynth_Transporter"/>
</dbReference>
<feature type="transmembrane region" description="Helical" evidence="5">
    <location>
        <begin position="250"/>
        <end position="267"/>
    </location>
</feature>
<evidence type="ECO:0000256" key="4">
    <source>
        <dbReference type="ARBA" id="ARBA00023136"/>
    </source>
</evidence>
<feature type="transmembrane region" description="Helical" evidence="5">
    <location>
        <begin position="441"/>
        <end position="468"/>
    </location>
</feature>
<evidence type="ECO:0000256" key="1">
    <source>
        <dbReference type="ARBA" id="ARBA00004141"/>
    </source>
</evidence>
<feature type="transmembrane region" description="Helical" evidence="5">
    <location>
        <begin position="412"/>
        <end position="429"/>
    </location>
</feature>
<feature type="transmembrane region" description="Helical" evidence="5">
    <location>
        <begin position="208"/>
        <end position="224"/>
    </location>
</feature>
<evidence type="ECO:0000313" key="7">
    <source>
        <dbReference type="Proteomes" id="UP000654670"/>
    </source>
</evidence>
<organism evidence="6 7">
    <name type="scientific">Sporolactobacillus putidus</name>
    <dbReference type="NCBI Taxonomy" id="492735"/>
    <lineage>
        <taxon>Bacteria</taxon>
        <taxon>Bacillati</taxon>
        <taxon>Bacillota</taxon>
        <taxon>Bacilli</taxon>
        <taxon>Bacillales</taxon>
        <taxon>Sporolactobacillaceae</taxon>
        <taxon>Sporolactobacillus</taxon>
    </lineage>
</organism>
<feature type="transmembrane region" description="Helical" evidence="5">
    <location>
        <begin position="83"/>
        <end position="106"/>
    </location>
</feature>
<accession>A0A917W315</accession>
<feature type="transmembrane region" description="Helical" evidence="5">
    <location>
        <begin position="378"/>
        <end position="400"/>
    </location>
</feature>